<organism evidence="8 9">
    <name type="scientific">Qiania dongpingensis</name>
    <dbReference type="NCBI Taxonomy" id="2763669"/>
    <lineage>
        <taxon>Bacteria</taxon>
        <taxon>Bacillati</taxon>
        <taxon>Bacillota</taxon>
        <taxon>Clostridia</taxon>
        <taxon>Lachnospirales</taxon>
        <taxon>Lachnospiraceae</taxon>
        <taxon>Qiania</taxon>
    </lineage>
</organism>
<keyword evidence="9" id="KW-1185">Reference proteome</keyword>
<evidence type="ECO:0000256" key="4">
    <source>
        <dbReference type="PIRSR" id="PIRSR000097-1"/>
    </source>
</evidence>
<dbReference type="SUPFAM" id="SSF51430">
    <property type="entry name" value="NAD(P)-linked oxidoreductase"/>
    <property type="match status" value="1"/>
</dbReference>
<dbReference type="InterPro" id="IPR036812">
    <property type="entry name" value="NAD(P)_OxRdtase_dom_sf"/>
</dbReference>
<dbReference type="PANTHER" id="PTHR43827">
    <property type="entry name" value="2,5-DIKETO-D-GLUCONIC ACID REDUCTASE"/>
    <property type="match status" value="1"/>
</dbReference>
<dbReference type="AlphaFoldDB" id="A0A7G9G8B2"/>
<dbReference type="InterPro" id="IPR018170">
    <property type="entry name" value="Aldo/ket_reductase_CS"/>
</dbReference>
<dbReference type="Pfam" id="PF00248">
    <property type="entry name" value="Aldo_ket_red"/>
    <property type="match status" value="1"/>
</dbReference>
<keyword evidence="3" id="KW-0560">Oxidoreductase</keyword>
<evidence type="ECO:0000256" key="3">
    <source>
        <dbReference type="ARBA" id="ARBA00023002"/>
    </source>
</evidence>
<feature type="active site" description="Proton donor" evidence="4">
    <location>
        <position position="52"/>
    </location>
</feature>
<gene>
    <name evidence="8" type="ORF">H9Q78_10270</name>
</gene>
<accession>A0A7G9G8B2</accession>
<evidence type="ECO:0000256" key="5">
    <source>
        <dbReference type="PIRSR" id="PIRSR000097-2"/>
    </source>
</evidence>
<dbReference type="PANTHER" id="PTHR43827:SF3">
    <property type="entry name" value="NADP-DEPENDENT OXIDOREDUCTASE DOMAIN-CONTAINING PROTEIN"/>
    <property type="match status" value="1"/>
</dbReference>
<feature type="domain" description="NADP-dependent oxidoreductase" evidence="7">
    <location>
        <begin position="33"/>
        <end position="265"/>
    </location>
</feature>
<reference evidence="8 9" key="1">
    <citation type="submission" date="2020-08" db="EMBL/GenBank/DDBJ databases">
        <authorList>
            <person name="Liu C."/>
            <person name="Sun Q."/>
        </authorList>
    </citation>
    <scope>NUCLEOTIDE SEQUENCE [LARGE SCALE GENOMIC DNA]</scope>
    <source>
        <strain evidence="8 9">NSJ-38</strain>
    </source>
</reference>
<evidence type="ECO:0000313" key="9">
    <source>
        <dbReference type="Proteomes" id="UP000515823"/>
    </source>
</evidence>
<dbReference type="PRINTS" id="PR00069">
    <property type="entry name" value="ALDKETRDTASE"/>
</dbReference>
<evidence type="ECO:0000256" key="1">
    <source>
        <dbReference type="ARBA" id="ARBA00007905"/>
    </source>
</evidence>
<dbReference type="EMBL" id="CP060634">
    <property type="protein sequence ID" value="QNM07044.1"/>
    <property type="molecule type" value="Genomic_DNA"/>
</dbReference>
<evidence type="ECO:0000256" key="2">
    <source>
        <dbReference type="ARBA" id="ARBA00022857"/>
    </source>
</evidence>
<evidence type="ECO:0000259" key="7">
    <source>
        <dbReference type="Pfam" id="PF00248"/>
    </source>
</evidence>
<proteinExistence type="inferred from homology"/>
<dbReference type="KEGG" id="qdo:H9Q78_10270"/>
<comment type="similarity">
    <text evidence="1">Belongs to the aldo/keto reductase family.</text>
</comment>
<evidence type="ECO:0000256" key="6">
    <source>
        <dbReference type="PIRSR" id="PIRSR000097-3"/>
    </source>
</evidence>
<feature type="binding site" evidence="5">
    <location>
        <position position="110"/>
    </location>
    <ligand>
        <name>substrate</name>
    </ligand>
</feature>
<protein>
    <submittedName>
        <fullName evidence="8">Aldo/keto reductase</fullName>
    </submittedName>
</protein>
<dbReference type="Gene3D" id="3.20.20.100">
    <property type="entry name" value="NADP-dependent oxidoreductase domain"/>
    <property type="match status" value="1"/>
</dbReference>
<dbReference type="FunFam" id="3.20.20.100:FF:000015">
    <property type="entry name" value="Oxidoreductase, aldo/keto reductase family"/>
    <property type="match status" value="1"/>
</dbReference>
<dbReference type="PROSITE" id="PS00798">
    <property type="entry name" value="ALDOKETO_REDUCTASE_1"/>
    <property type="match status" value="1"/>
</dbReference>
<feature type="site" description="Lowers pKa of active site Tyr" evidence="6">
    <location>
        <position position="77"/>
    </location>
</feature>
<dbReference type="GO" id="GO:0016616">
    <property type="term" value="F:oxidoreductase activity, acting on the CH-OH group of donors, NAD or NADP as acceptor"/>
    <property type="evidence" value="ECO:0007669"/>
    <property type="project" value="UniProtKB-ARBA"/>
</dbReference>
<dbReference type="PIRSF" id="PIRSF000097">
    <property type="entry name" value="AKR"/>
    <property type="match status" value="1"/>
</dbReference>
<sequence>MTSMNDSFKLLNTRTIPCLGFGTYLATRGKNPDVIGQAIRAGYRHIDTASLYGTEPEVGEAIQKSRIPREEFFLTSKVYKTDMGYEKTKEAFQRSLDKLQTTYLDMYMIHWPLPYVNYTDWRKLNLDTWRAMEELYFDGKIRVLGVCNCMPHHLLNIMENSIVMPAVDQLELHPGYMQEEAVEFCRKHGIVVEGWSPTGRGVLLENEFLKGLAAKYEVSVAQICLRFLLQSNILPLIKTSSLERMKENQDVFRFQISEEDMEAIRNMPLAGWSGEHPDRLRVAAVD</sequence>
<dbReference type="Proteomes" id="UP000515823">
    <property type="component" value="Chromosome"/>
</dbReference>
<dbReference type="PROSITE" id="PS00063">
    <property type="entry name" value="ALDOKETO_REDUCTASE_3"/>
    <property type="match status" value="1"/>
</dbReference>
<dbReference type="InterPro" id="IPR020471">
    <property type="entry name" value="AKR"/>
</dbReference>
<dbReference type="CDD" id="cd19071">
    <property type="entry name" value="AKR_AKR1-5-like"/>
    <property type="match status" value="1"/>
</dbReference>
<dbReference type="InterPro" id="IPR023210">
    <property type="entry name" value="NADP_OxRdtase_dom"/>
</dbReference>
<name>A0A7G9G8B2_9FIRM</name>
<keyword evidence="2" id="KW-0521">NADP</keyword>
<evidence type="ECO:0000313" key="8">
    <source>
        <dbReference type="EMBL" id="QNM07044.1"/>
    </source>
</evidence>